<organism evidence="9 10">
    <name type="scientific">Exocentrus adspersus</name>
    <dbReference type="NCBI Taxonomy" id="1586481"/>
    <lineage>
        <taxon>Eukaryota</taxon>
        <taxon>Metazoa</taxon>
        <taxon>Ecdysozoa</taxon>
        <taxon>Arthropoda</taxon>
        <taxon>Hexapoda</taxon>
        <taxon>Insecta</taxon>
        <taxon>Pterygota</taxon>
        <taxon>Neoptera</taxon>
        <taxon>Endopterygota</taxon>
        <taxon>Coleoptera</taxon>
        <taxon>Polyphaga</taxon>
        <taxon>Cucujiformia</taxon>
        <taxon>Chrysomeloidea</taxon>
        <taxon>Cerambycidae</taxon>
        <taxon>Lamiinae</taxon>
        <taxon>Acanthocinini</taxon>
        <taxon>Exocentrus</taxon>
    </lineage>
</organism>
<keyword evidence="4" id="KW-0378">Hydrolase</keyword>
<dbReference type="PROSITE" id="PS51888">
    <property type="entry name" value="CLIP"/>
    <property type="match status" value="1"/>
</dbReference>
<gene>
    <name evidence="9" type="ORF">NQ315_008529</name>
</gene>
<dbReference type="Proteomes" id="UP001159042">
    <property type="component" value="Unassembled WGS sequence"/>
</dbReference>
<dbReference type="InterPro" id="IPR051333">
    <property type="entry name" value="CLIP_Serine_Protease"/>
</dbReference>
<comment type="caution">
    <text evidence="9">The sequence shown here is derived from an EMBL/GenBank/DDBJ whole genome shotgun (WGS) entry which is preliminary data.</text>
</comment>
<evidence type="ECO:0000256" key="4">
    <source>
        <dbReference type="RuleBase" id="RU363034"/>
    </source>
</evidence>
<reference evidence="9 10" key="1">
    <citation type="journal article" date="2023" name="Insect Mol. Biol.">
        <title>Genome sequencing provides insights into the evolution of gene families encoding plant cell wall-degrading enzymes in longhorned beetles.</title>
        <authorList>
            <person name="Shin N.R."/>
            <person name="Okamura Y."/>
            <person name="Kirsch R."/>
            <person name="Pauchet Y."/>
        </authorList>
    </citation>
    <scope>NUCLEOTIDE SEQUENCE [LARGE SCALE GENOMIC DNA]</scope>
    <source>
        <strain evidence="9">EAD_L_NR</strain>
    </source>
</reference>
<dbReference type="FunFam" id="2.40.10.10:FF:000068">
    <property type="entry name" value="transmembrane protease serine 2"/>
    <property type="match status" value="1"/>
</dbReference>
<comment type="similarity">
    <text evidence="3">Belongs to the peptidase S1 family. CLIP subfamily.</text>
</comment>
<dbReference type="InterPro" id="IPR001314">
    <property type="entry name" value="Peptidase_S1A"/>
</dbReference>
<dbReference type="Pfam" id="PF00089">
    <property type="entry name" value="Trypsin"/>
    <property type="match status" value="1"/>
</dbReference>
<evidence type="ECO:0000259" key="8">
    <source>
        <dbReference type="PROSITE" id="PS51888"/>
    </source>
</evidence>
<dbReference type="SMART" id="SM00680">
    <property type="entry name" value="CLIP"/>
    <property type="match status" value="1"/>
</dbReference>
<dbReference type="PROSITE" id="PS00135">
    <property type="entry name" value="TRYPSIN_SER"/>
    <property type="match status" value="1"/>
</dbReference>
<keyword evidence="2" id="KW-1015">Disulfide bond</keyword>
<evidence type="ECO:0000256" key="6">
    <source>
        <dbReference type="SAM" id="SignalP"/>
    </source>
</evidence>
<dbReference type="PRINTS" id="PR00722">
    <property type="entry name" value="CHYMOTRYPSIN"/>
</dbReference>
<evidence type="ECO:0000256" key="2">
    <source>
        <dbReference type="ARBA" id="ARBA00023157"/>
    </source>
</evidence>
<feature type="domain" description="Clip" evidence="8">
    <location>
        <begin position="28"/>
        <end position="73"/>
    </location>
</feature>
<dbReference type="InterPro" id="IPR043504">
    <property type="entry name" value="Peptidase_S1_PA_chymotrypsin"/>
</dbReference>
<protein>
    <submittedName>
        <fullName evidence="9">Uncharacterized protein</fullName>
    </submittedName>
</protein>
<dbReference type="InterPro" id="IPR033116">
    <property type="entry name" value="TRYPSIN_SER"/>
</dbReference>
<sequence length="412" mass="45226">MFTTLRNGCFAILFASIGFVTGLEEGDKCSFDDGTEGTCKFLTSCQSALQLIQTGVFPTNICGFEGTQSIVCCNDKSSGATTTTTTTTTTRAPETTTTTTETPDISTRVSITNRSPGEISRKKCKEYAQYAYEKKRSPTLSIIPQFSNILECPYERLQLIVGGALASRQEFPHMALIGYKTGDDVQWACGGSLISEYFVLTAGHCLKNRQLGSAALVRVGLTNQSDPTHMQESEVKEVIAYPEYVNTRYHDIGLLRLSKKIKLDIYSRPACLQSERNIAYKKAIASGWGKIEFSGDGSNDLLKVVLEFFGVDKCNSTYRREILNPNANLAEGIIEDTMICAGSTKDYKDTCQGDSGGPLQVYHDESEGIRCMYDIVGVTSFGKSCGLAKNVPGVYTRVSAYIKWIEDTVWPN</sequence>
<name>A0AAV8W7Q1_9CUCU</name>
<keyword evidence="1 6" id="KW-0732">Signal</keyword>
<keyword evidence="4" id="KW-0645">Protease</keyword>
<keyword evidence="4" id="KW-0720">Serine protease</keyword>
<feature type="compositionally biased region" description="Low complexity" evidence="5">
    <location>
        <begin position="80"/>
        <end position="103"/>
    </location>
</feature>
<dbReference type="Gene3D" id="2.40.10.10">
    <property type="entry name" value="Trypsin-like serine proteases"/>
    <property type="match status" value="1"/>
</dbReference>
<dbReference type="InterPro" id="IPR022700">
    <property type="entry name" value="CLIP"/>
</dbReference>
<dbReference type="GO" id="GO:0006508">
    <property type="term" value="P:proteolysis"/>
    <property type="evidence" value="ECO:0007669"/>
    <property type="project" value="UniProtKB-KW"/>
</dbReference>
<dbReference type="AlphaFoldDB" id="A0AAV8W7Q1"/>
<evidence type="ECO:0000313" key="10">
    <source>
        <dbReference type="Proteomes" id="UP001159042"/>
    </source>
</evidence>
<evidence type="ECO:0000256" key="1">
    <source>
        <dbReference type="ARBA" id="ARBA00022729"/>
    </source>
</evidence>
<dbReference type="PROSITE" id="PS50240">
    <property type="entry name" value="TRYPSIN_DOM"/>
    <property type="match status" value="1"/>
</dbReference>
<evidence type="ECO:0000259" key="7">
    <source>
        <dbReference type="PROSITE" id="PS50240"/>
    </source>
</evidence>
<dbReference type="InterPro" id="IPR009003">
    <property type="entry name" value="Peptidase_S1_PA"/>
</dbReference>
<feature type="domain" description="Peptidase S1" evidence="7">
    <location>
        <begin position="160"/>
        <end position="410"/>
    </location>
</feature>
<dbReference type="PANTHER" id="PTHR24260">
    <property type="match status" value="1"/>
</dbReference>
<accession>A0AAV8W7Q1</accession>
<evidence type="ECO:0000256" key="5">
    <source>
        <dbReference type="SAM" id="MobiDB-lite"/>
    </source>
</evidence>
<feature type="region of interest" description="Disordered" evidence="5">
    <location>
        <begin position="79"/>
        <end position="103"/>
    </location>
</feature>
<evidence type="ECO:0000313" key="9">
    <source>
        <dbReference type="EMBL" id="KAJ8921896.1"/>
    </source>
</evidence>
<dbReference type="InterPro" id="IPR001254">
    <property type="entry name" value="Trypsin_dom"/>
</dbReference>
<dbReference type="EMBL" id="JANEYG010000008">
    <property type="protein sequence ID" value="KAJ8921896.1"/>
    <property type="molecule type" value="Genomic_DNA"/>
</dbReference>
<proteinExistence type="inferred from homology"/>
<dbReference type="SMART" id="SM00020">
    <property type="entry name" value="Tryp_SPc"/>
    <property type="match status" value="1"/>
</dbReference>
<dbReference type="GO" id="GO:0004252">
    <property type="term" value="F:serine-type endopeptidase activity"/>
    <property type="evidence" value="ECO:0007669"/>
    <property type="project" value="InterPro"/>
</dbReference>
<feature type="signal peptide" evidence="6">
    <location>
        <begin position="1"/>
        <end position="22"/>
    </location>
</feature>
<dbReference type="PROSITE" id="PS00134">
    <property type="entry name" value="TRYPSIN_HIS"/>
    <property type="match status" value="1"/>
</dbReference>
<evidence type="ECO:0000256" key="3">
    <source>
        <dbReference type="ARBA" id="ARBA00024195"/>
    </source>
</evidence>
<dbReference type="PANTHER" id="PTHR24260:SF147">
    <property type="entry name" value="EG:BACR7A4.3 PROTEIN-RELATED"/>
    <property type="match status" value="1"/>
</dbReference>
<dbReference type="InterPro" id="IPR018114">
    <property type="entry name" value="TRYPSIN_HIS"/>
</dbReference>
<dbReference type="CDD" id="cd00190">
    <property type="entry name" value="Tryp_SPc"/>
    <property type="match status" value="1"/>
</dbReference>
<feature type="chain" id="PRO_5044023922" evidence="6">
    <location>
        <begin position="23"/>
        <end position="412"/>
    </location>
</feature>
<dbReference type="SUPFAM" id="SSF50494">
    <property type="entry name" value="Trypsin-like serine proteases"/>
    <property type="match status" value="1"/>
</dbReference>
<keyword evidence="10" id="KW-1185">Reference proteome</keyword>